<proteinExistence type="inferred from homology"/>
<dbReference type="GeneID" id="93644685"/>
<dbReference type="InterPro" id="IPR016181">
    <property type="entry name" value="Acyl_CoA_acyltransferase"/>
</dbReference>
<gene>
    <name evidence="3" type="ORF">BG04_1209</name>
</gene>
<organism evidence="3 4">
    <name type="scientific">Priestia megaterium (strain ATCC 14581 / DSM 32 / CCUG 1817 / JCM 2506 / NBRC 15308 / NCIMB 9376 / NCTC 10342 / NRRL B-14308 / VKM B-512 / Ford 19)</name>
    <name type="common">Bacillus megaterium</name>
    <dbReference type="NCBI Taxonomy" id="1348623"/>
    <lineage>
        <taxon>Bacteria</taxon>
        <taxon>Bacillati</taxon>
        <taxon>Bacillota</taxon>
        <taxon>Bacilli</taxon>
        <taxon>Bacillales</taxon>
        <taxon>Bacillaceae</taxon>
        <taxon>Priestia</taxon>
    </lineage>
</organism>
<reference evidence="3 4" key="1">
    <citation type="journal article" date="2015" name="Genome Announc.">
        <title>Complete genome sequences for 35 biothreat assay-relevant bacillus species.</title>
        <authorList>
            <person name="Johnson S.L."/>
            <person name="Daligault H.E."/>
            <person name="Davenport K.W."/>
            <person name="Jaissle J."/>
            <person name="Frey K.G."/>
            <person name="Ladner J.T."/>
            <person name="Broomall S.M."/>
            <person name="Bishop-Lilly K.A."/>
            <person name="Bruce D.C."/>
            <person name="Gibbons H.S."/>
            <person name="Coyne S.R."/>
            <person name="Lo C.C."/>
            <person name="Meincke L."/>
            <person name="Munk A.C."/>
            <person name="Koroleva G.I."/>
            <person name="Rosenzweig C.N."/>
            <person name="Palacios G.F."/>
            <person name="Redden C.L."/>
            <person name="Minogue T.D."/>
            <person name="Chain P.S."/>
        </authorList>
    </citation>
    <scope>NUCLEOTIDE SEQUENCE [LARGE SCALE GENOMIC DNA]</scope>
    <source>
        <strain evidence="4">ATCC 14581 / DSM 32 / JCM 2506 / NBRC 15308 / NCIMB 9376 / NCTC 10342 / NRRL B-14308 / VKM B-512</strain>
    </source>
</reference>
<dbReference type="InterPro" id="IPR000182">
    <property type="entry name" value="GNAT_dom"/>
</dbReference>
<dbReference type="Gene3D" id="3.40.630.30">
    <property type="match status" value="1"/>
</dbReference>
<dbReference type="EMBL" id="CP009920">
    <property type="protein sequence ID" value="AJI25097.1"/>
    <property type="molecule type" value="Genomic_DNA"/>
</dbReference>
<evidence type="ECO:0000313" key="4">
    <source>
        <dbReference type="Proteomes" id="UP000031829"/>
    </source>
</evidence>
<dbReference type="Proteomes" id="UP000031829">
    <property type="component" value="Chromosome"/>
</dbReference>
<protein>
    <submittedName>
        <fullName evidence="3">Uncharacterized protein</fullName>
    </submittedName>
</protein>
<evidence type="ECO:0000313" key="3">
    <source>
        <dbReference type="EMBL" id="AJI25097.1"/>
    </source>
</evidence>
<dbReference type="SUPFAM" id="SSF55729">
    <property type="entry name" value="Acyl-CoA N-acyltransferases (Nat)"/>
    <property type="match status" value="1"/>
</dbReference>
<dbReference type="PROSITE" id="PS51186">
    <property type="entry name" value="GNAT"/>
    <property type="match status" value="1"/>
</dbReference>
<evidence type="ECO:0000256" key="1">
    <source>
        <dbReference type="ARBA" id="ARBA00022679"/>
    </source>
</evidence>
<dbReference type="HAMAP" id="MF_00824">
    <property type="entry name" value="Acetyltransf_YlbP"/>
    <property type="match status" value="1"/>
</dbReference>
<accession>A0A0B6AVE8</accession>
<dbReference type="NCBIfam" id="NF010241">
    <property type="entry name" value="PRK13688.1"/>
    <property type="match status" value="1"/>
</dbReference>
<dbReference type="CDD" id="cd04301">
    <property type="entry name" value="NAT_SF"/>
    <property type="match status" value="1"/>
</dbReference>
<dbReference type="Pfam" id="PF00583">
    <property type="entry name" value="Acetyltransf_1"/>
    <property type="match status" value="1"/>
</dbReference>
<evidence type="ECO:0000256" key="2">
    <source>
        <dbReference type="ARBA" id="ARBA00023315"/>
    </source>
</evidence>
<dbReference type="RefSeq" id="WP_013058973.1">
    <property type="nucleotide sequence ID" value="NZ_BCVB01000001.1"/>
</dbReference>
<dbReference type="KEGG" id="bmeg:BG04_1209"/>
<keyword evidence="1" id="KW-0808">Transferase</keyword>
<keyword evidence="2" id="KW-0012">Acyltransferase</keyword>
<dbReference type="AlphaFoldDB" id="A0A0B6AVE8"/>
<dbReference type="HOGENOM" id="CLU_136634_0_0_9"/>
<name>A0A0B6AVE8_PRIM2</name>
<sequence length="156" mass="18467">MNYEVKHLKINFKTLEEFKKFKEYGIQELSMLEELHAKISDNEINSPFYGIYFGNSLVARMSLYKRNKQYDQYFEPPQTYIEVWKLEVLSDFQRKGLGQTLVEYAKSFQLPIKTSPRVKSSDFWSKMGFVPVTYDIDRDLGENPLIWLPNGVSEQK</sequence>
<dbReference type="InterPro" id="IPR017274">
    <property type="entry name" value="YlbP"/>
</dbReference>
<dbReference type="GO" id="GO:0016747">
    <property type="term" value="F:acyltransferase activity, transferring groups other than amino-acyl groups"/>
    <property type="evidence" value="ECO:0007669"/>
    <property type="project" value="UniProtKB-UniRule"/>
</dbReference>
<dbReference type="PIRSF" id="PIRSF037732">
    <property type="entry name" value="YlbP_prd"/>
    <property type="match status" value="1"/>
</dbReference>